<keyword evidence="8" id="KW-0539">Nucleus</keyword>
<dbReference type="GO" id="GO:0005634">
    <property type="term" value="C:nucleus"/>
    <property type="evidence" value="ECO:0007669"/>
    <property type="project" value="UniProtKB-SubCell"/>
</dbReference>
<keyword evidence="4 9" id="KW-0863">Zinc-finger</keyword>
<evidence type="ECO:0000256" key="2">
    <source>
        <dbReference type="ARBA" id="ARBA00022723"/>
    </source>
</evidence>
<evidence type="ECO:0000259" key="10">
    <source>
        <dbReference type="PROSITE" id="PS50157"/>
    </source>
</evidence>
<name>A0A8C9CWR4_PHOSS</name>
<dbReference type="PROSITE" id="PS50157">
    <property type="entry name" value="ZINC_FINGER_C2H2_2"/>
    <property type="match status" value="1"/>
</dbReference>
<evidence type="ECO:0000256" key="9">
    <source>
        <dbReference type="PROSITE-ProRule" id="PRU00042"/>
    </source>
</evidence>
<dbReference type="SMART" id="SM00349">
    <property type="entry name" value="KRAB"/>
    <property type="match status" value="1"/>
</dbReference>
<keyword evidence="5" id="KW-0862">Zinc</keyword>
<dbReference type="PROSITE" id="PS00028">
    <property type="entry name" value="ZINC_FINGER_C2H2_1"/>
    <property type="match status" value="1"/>
</dbReference>
<evidence type="ECO:0000256" key="8">
    <source>
        <dbReference type="ARBA" id="ARBA00023242"/>
    </source>
</evidence>
<dbReference type="SUPFAM" id="SSF109640">
    <property type="entry name" value="KRAB domain (Kruppel-associated box)"/>
    <property type="match status" value="1"/>
</dbReference>
<evidence type="ECO:0000313" key="13">
    <source>
        <dbReference type="Proteomes" id="UP000694554"/>
    </source>
</evidence>
<dbReference type="Ensembl" id="ENSPSNT00000031205.1">
    <property type="protein sequence ID" value="ENSPSNP00000027777.1"/>
    <property type="gene ID" value="ENSPSNG00000020147.1"/>
</dbReference>
<evidence type="ECO:0000256" key="4">
    <source>
        <dbReference type="ARBA" id="ARBA00022771"/>
    </source>
</evidence>
<dbReference type="InterPro" id="IPR013087">
    <property type="entry name" value="Znf_C2H2_type"/>
</dbReference>
<feature type="domain" description="C2H2-type" evidence="10">
    <location>
        <begin position="81"/>
        <end position="108"/>
    </location>
</feature>
<dbReference type="PANTHER" id="PTHR23232:SF131">
    <property type="entry name" value="KRAB DOMAIN-CONTAINING PROTEIN"/>
    <property type="match status" value="1"/>
</dbReference>
<reference evidence="12" key="2">
    <citation type="submission" date="2025-08" db="UniProtKB">
        <authorList>
            <consortium name="Ensembl"/>
        </authorList>
    </citation>
    <scope>IDENTIFICATION</scope>
</reference>
<dbReference type="FunFam" id="3.30.160.60:FF:000003">
    <property type="entry name" value="Zinc finger protein 3 homolog"/>
    <property type="match status" value="1"/>
</dbReference>
<organism evidence="12 13">
    <name type="scientific">Phocoena sinus</name>
    <name type="common">Vaquita</name>
    <dbReference type="NCBI Taxonomy" id="42100"/>
    <lineage>
        <taxon>Eukaryota</taxon>
        <taxon>Metazoa</taxon>
        <taxon>Chordata</taxon>
        <taxon>Craniata</taxon>
        <taxon>Vertebrata</taxon>
        <taxon>Euteleostomi</taxon>
        <taxon>Mammalia</taxon>
        <taxon>Eutheria</taxon>
        <taxon>Laurasiatheria</taxon>
        <taxon>Artiodactyla</taxon>
        <taxon>Whippomorpha</taxon>
        <taxon>Cetacea</taxon>
        <taxon>Odontoceti</taxon>
        <taxon>Phocoenidae</taxon>
        <taxon>Phocoena</taxon>
    </lineage>
</organism>
<dbReference type="Proteomes" id="UP000694554">
    <property type="component" value="Chromosome 6"/>
</dbReference>
<dbReference type="InterPro" id="IPR050169">
    <property type="entry name" value="Krueppel_C2H2_ZnF"/>
</dbReference>
<keyword evidence="7" id="KW-0804">Transcription</keyword>
<keyword evidence="3" id="KW-0677">Repeat</keyword>
<dbReference type="Pfam" id="PF00096">
    <property type="entry name" value="zf-C2H2"/>
    <property type="match status" value="1"/>
</dbReference>
<keyword evidence="6" id="KW-0805">Transcription regulation</keyword>
<evidence type="ECO:0000259" key="11">
    <source>
        <dbReference type="PROSITE" id="PS50805"/>
    </source>
</evidence>
<dbReference type="GeneTree" id="ENSGT00940000153505"/>
<dbReference type="InterPro" id="IPR036051">
    <property type="entry name" value="KRAB_dom_sf"/>
</dbReference>
<dbReference type="Gene3D" id="3.30.160.60">
    <property type="entry name" value="Classic Zinc Finger"/>
    <property type="match status" value="2"/>
</dbReference>
<comment type="subcellular location">
    <subcellularLocation>
        <location evidence="1">Nucleus</location>
    </subcellularLocation>
</comment>
<dbReference type="CDD" id="cd07765">
    <property type="entry name" value="KRAB_A-box"/>
    <property type="match status" value="1"/>
</dbReference>
<dbReference type="GO" id="GO:0006355">
    <property type="term" value="P:regulation of DNA-templated transcription"/>
    <property type="evidence" value="ECO:0007669"/>
    <property type="project" value="InterPro"/>
</dbReference>
<dbReference type="FunFam" id="3.30.160.60:FF:002343">
    <property type="entry name" value="Zinc finger protein 33A"/>
    <property type="match status" value="1"/>
</dbReference>
<reference evidence="12" key="3">
    <citation type="submission" date="2025-09" db="UniProtKB">
        <authorList>
            <consortium name="Ensembl"/>
        </authorList>
    </citation>
    <scope>IDENTIFICATION</scope>
</reference>
<dbReference type="PANTHER" id="PTHR23232">
    <property type="entry name" value="KRAB DOMAIN C2H2 ZINC FINGER"/>
    <property type="match status" value="1"/>
</dbReference>
<reference evidence="12" key="1">
    <citation type="submission" date="2019-08" db="EMBL/GenBank/DDBJ databases">
        <title>Phocoena sinus (Vaquita) genome, mPhoSin1, primary haplotype.</title>
        <authorList>
            <person name="Morin P."/>
            <person name="Mountcastle J."/>
            <person name="Fungtammasan C."/>
            <person name="Rhie A."/>
            <person name="Rojas-Bracho L."/>
            <person name="Smith C.R."/>
            <person name="Taylor B.L."/>
            <person name="Gulland F.M.D."/>
            <person name="Musser W."/>
            <person name="Houck M."/>
            <person name="Haase B."/>
            <person name="Paez S."/>
            <person name="Howe K."/>
            <person name="Torrance J."/>
            <person name="Formenti G."/>
            <person name="Phillippy A."/>
            <person name="Ryder O."/>
            <person name="Jarvis E.D."/>
            <person name="Fedrigo O."/>
        </authorList>
    </citation>
    <scope>NUCLEOTIDE SEQUENCE [LARGE SCALE GENOMIC DNA]</scope>
</reference>
<evidence type="ECO:0000256" key="3">
    <source>
        <dbReference type="ARBA" id="ARBA00022737"/>
    </source>
</evidence>
<dbReference type="Gene3D" id="6.10.140.140">
    <property type="match status" value="1"/>
</dbReference>
<keyword evidence="13" id="KW-1185">Reference proteome</keyword>
<feature type="domain" description="KRAB" evidence="11">
    <location>
        <begin position="10"/>
        <end position="81"/>
    </location>
</feature>
<proteinExistence type="predicted"/>
<evidence type="ECO:0000256" key="5">
    <source>
        <dbReference type="ARBA" id="ARBA00022833"/>
    </source>
</evidence>
<protein>
    <recommendedName>
        <fullName evidence="14">Zinc finger protein 300</fullName>
    </recommendedName>
</protein>
<dbReference type="InterPro" id="IPR036236">
    <property type="entry name" value="Znf_C2H2_sf"/>
</dbReference>
<dbReference type="SUPFAM" id="SSF57667">
    <property type="entry name" value="beta-beta-alpha zinc fingers"/>
    <property type="match status" value="1"/>
</dbReference>
<accession>A0A8C9CWR4</accession>
<dbReference type="Pfam" id="PF01352">
    <property type="entry name" value="KRAB"/>
    <property type="match status" value="1"/>
</dbReference>
<evidence type="ECO:0008006" key="14">
    <source>
        <dbReference type="Google" id="ProtNLM"/>
    </source>
</evidence>
<evidence type="ECO:0000256" key="6">
    <source>
        <dbReference type="ARBA" id="ARBA00023015"/>
    </source>
</evidence>
<evidence type="ECO:0000256" key="1">
    <source>
        <dbReference type="ARBA" id="ARBA00004123"/>
    </source>
</evidence>
<keyword evidence="2" id="KW-0479">Metal-binding</keyword>
<dbReference type="InterPro" id="IPR001909">
    <property type="entry name" value="KRAB"/>
</dbReference>
<dbReference type="AlphaFoldDB" id="A0A8C9CWR4"/>
<dbReference type="GO" id="GO:0008270">
    <property type="term" value="F:zinc ion binding"/>
    <property type="evidence" value="ECO:0007669"/>
    <property type="project" value="UniProtKB-KW"/>
</dbReference>
<evidence type="ECO:0000256" key="7">
    <source>
        <dbReference type="ARBA" id="ARBA00023163"/>
    </source>
</evidence>
<dbReference type="PROSITE" id="PS50805">
    <property type="entry name" value="KRAB"/>
    <property type="match status" value="1"/>
</dbReference>
<evidence type="ECO:0000313" key="12">
    <source>
        <dbReference type="Ensembl" id="ENSPSNP00000027777.1"/>
    </source>
</evidence>
<sequence>GSPRPPTVSVSFEDVSMGFTQEEWQHLDPAQRTLYKVVMLENYSHLVSVGYCVIKPEAIFKLQQGEEPWMLEEESQREKPYECNECGKNFCEKSNLHVHQRTHTGEKPYECNECQKIFSGQLSQYIREYIPGRNPMNVRNVGKLSPRSQTSLIIRGVTQERNPIDVTNVENPFL</sequence>